<proteinExistence type="predicted"/>
<protein>
    <submittedName>
        <fullName evidence="1">Uncharacterized protein</fullName>
    </submittedName>
</protein>
<sequence>MGQNRIKNAQNELKYKQSRSHTATYTGHCSICFVSQASAFCALSIFDQNWGLFYTQAGCYFAMNWFHSSIFNLLDDLCSVGTTILDALKEVMGDKTEIILEPTPSEETLVVKTSHMPLWLFERLQCRNRR</sequence>
<dbReference type="AlphaFoldDB" id="A0A944"/>
<name>A0A944_IPOTF</name>
<accession>A0A944</accession>
<dbReference type="EMBL" id="AB263749">
    <property type="protein sequence ID" value="BAF36349.1"/>
    <property type="molecule type" value="Genomic_DNA"/>
</dbReference>
<organism evidence="1">
    <name type="scientific">Ipomoea trifida</name>
    <name type="common">Morning glory</name>
    <dbReference type="NCBI Taxonomy" id="35884"/>
    <lineage>
        <taxon>Eukaryota</taxon>
        <taxon>Viridiplantae</taxon>
        <taxon>Streptophyta</taxon>
        <taxon>Embryophyta</taxon>
        <taxon>Tracheophyta</taxon>
        <taxon>Spermatophyta</taxon>
        <taxon>Magnoliopsida</taxon>
        <taxon>eudicotyledons</taxon>
        <taxon>Gunneridae</taxon>
        <taxon>Pentapetalae</taxon>
        <taxon>asterids</taxon>
        <taxon>lamiids</taxon>
        <taxon>Solanales</taxon>
        <taxon>Convolvulaceae</taxon>
        <taxon>Ipomoeeae</taxon>
        <taxon>Ipomoea</taxon>
    </lineage>
</organism>
<reference evidence="1" key="1">
    <citation type="journal article" date="2007" name="Sex. Plant Reprod.">
        <title>Physical size of the S locus region defined by genetic recombination and genome sequencing in Ipomoea trifida, Convolvulaceae.</title>
        <authorList>
            <person name="Rahman M.H."/>
            <person name="Tsuchiya T."/>
            <person name="Suwabe K."/>
            <person name="Kohori J."/>
            <person name="Tomita R.N."/>
            <person name="Kagaya Y."/>
            <person name="Kobayashi I."/>
            <person name="Kakeda K."/>
            <person name="Kowyama Y."/>
        </authorList>
    </citation>
    <scope>NUCLEOTIDE SEQUENCE</scope>
</reference>
<evidence type="ECO:0000313" key="1">
    <source>
        <dbReference type="EMBL" id="BAF36349.1"/>
    </source>
</evidence>